<protein>
    <recommendedName>
        <fullName evidence="3">Endonuclease/exonuclease/phosphatase domain-containing protein</fullName>
    </recommendedName>
</protein>
<organism evidence="4 5">
    <name type="scientific">Sphingomonas yabuuchiae</name>
    <dbReference type="NCBI Taxonomy" id="172044"/>
    <lineage>
        <taxon>Bacteria</taxon>
        <taxon>Pseudomonadati</taxon>
        <taxon>Pseudomonadota</taxon>
        <taxon>Alphaproteobacteria</taxon>
        <taxon>Sphingomonadales</taxon>
        <taxon>Sphingomonadaceae</taxon>
        <taxon>Sphingomonas</taxon>
    </lineage>
</organism>
<dbReference type="Pfam" id="PF03372">
    <property type="entry name" value="Exo_endo_phos"/>
    <property type="match status" value="1"/>
</dbReference>
<evidence type="ECO:0000256" key="2">
    <source>
        <dbReference type="SAM" id="Phobius"/>
    </source>
</evidence>
<feature type="domain" description="Endonuclease/exonuclease/phosphatase" evidence="3">
    <location>
        <begin position="106"/>
        <end position="309"/>
    </location>
</feature>
<dbReference type="PATRIC" id="fig|172044.3.peg.870"/>
<comment type="caution">
    <text evidence="4">The sequence shown here is derived from an EMBL/GenBank/DDBJ whole genome shotgun (WGS) entry which is preliminary data.</text>
</comment>
<dbReference type="RefSeq" id="WP_058744816.1">
    <property type="nucleotide sequence ID" value="NZ_LDTF01000020.1"/>
</dbReference>
<evidence type="ECO:0000313" key="4">
    <source>
        <dbReference type="EMBL" id="KTT99871.1"/>
    </source>
</evidence>
<dbReference type="GO" id="GO:0003824">
    <property type="term" value="F:catalytic activity"/>
    <property type="evidence" value="ECO:0007669"/>
    <property type="project" value="InterPro"/>
</dbReference>
<reference evidence="4 5" key="1">
    <citation type="journal article" date="2016" name="Front. Microbiol.">
        <title>Genomic Resource of Rice Seed Associated Bacteria.</title>
        <authorList>
            <person name="Midha S."/>
            <person name="Bansal K."/>
            <person name="Sharma S."/>
            <person name="Kumar N."/>
            <person name="Patil P.P."/>
            <person name="Chaudhry V."/>
            <person name="Patil P.B."/>
        </authorList>
    </citation>
    <scope>NUCLEOTIDE SEQUENCE [LARGE SCALE GENOMIC DNA]</scope>
    <source>
        <strain evidence="4 5">NS355</strain>
    </source>
</reference>
<feature type="transmembrane region" description="Helical" evidence="2">
    <location>
        <begin position="36"/>
        <end position="55"/>
    </location>
</feature>
<dbReference type="InterPro" id="IPR036691">
    <property type="entry name" value="Endo/exonu/phosph_ase_sf"/>
</dbReference>
<evidence type="ECO:0000259" key="3">
    <source>
        <dbReference type="Pfam" id="PF03372"/>
    </source>
</evidence>
<keyword evidence="2" id="KW-1133">Transmembrane helix</keyword>
<sequence length="353" mass="40050">MRILVYLVRAFAGLLILVTALSIVESNEWWIRIWDFPRVQILVALLFAGGAALWLDRRVGRWVALCCAVAAGWQLYRIYPYTPFARTELAFAKAGSASTDRCFSILSLNVLESNRDYRRTAQLIDRIRPDLLLLMETDKRWAAALAPQLARYPNRLERPLGNTYGMILATRLPMRDANIETIAEKNTPSMHAELTAGDPFRLIALHPRPPLPGQDTEARDAEIAIAARRAARTRLPVLAIGDFNDVAWSHTSQLFKRVGGYLDPRIGRSTFATFPARTPLLGWPLDHLFVTPEFAVRDLAVLEDVGSDHLPVHARLCLTGRPADSKRPEPVSREDRRDVREVLQEYREEQRRP</sequence>
<accession>A0A147IVS8</accession>
<dbReference type="Gene3D" id="3.60.10.10">
    <property type="entry name" value="Endonuclease/exonuclease/phosphatase"/>
    <property type="match status" value="1"/>
</dbReference>
<dbReference type="InterPro" id="IPR005135">
    <property type="entry name" value="Endo/exonuclease/phosphatase"/>
</dbReference>
<feature type="region of interest" description="Disordered" evidence="1">
    <location>
        <begin position="321"/>
        <end position="353"/>
    </location>
</feature>
<feature type="compositionally biased region" description="Basic and acidic residues" evidence="1">
    <location>
        <begin position="323"/>
        <end position="353"/>
    </location>
</feature>
<dbReference type="SUPFAM" id="SSF56219">
    <property type="entry name" value="DNase I-like"/>
    <property type="match status" value="1"/>
</dbReference>
<gene>
    <name evidence="4" type="ORF">NS355_05680</name>
</gene>
<dbReference type="EMBL" id="LDTF01000020">
    <property type="protein sequence ID" value="KTT99871.1"/>
    <property type="molecule type" value="Genomic_DNA"/>
</dbReference>
<evidence type="ECO:0000313" key="5">
    <source>
        <dbReference type="Proteomes" id="UP000073923"/>
    </source>
</evidence>
<dbReference type="Proteomes" id="UP000073923">
    <property type="component" value="Unassembled WGS sequence"/>
</dbReference>
<proteinExistence type="predicted"/>
<keyword evidence="2" id="KW-0812">Transmembrane</keyword>
<keyword evidence="2" id="KW-0472">Membrane</keyword>
<evidence type="ECO:0000256" key="1">
    <source>
        <dbReference type="SAM" id="MobiDB-lite"/>
    </source>
</evidence>
<dbReference type="AlphaFoldDB" id="A0A147IVS8"/>
<name>A0A147IVS8_9SPHN</name>
<dbReference type="OrthoDB" id="9796594at2"/>
<feature type="transmembrane region" description="Helical" evidence="2">
    <location>
        <begin position="62"/>
        <end position="79"/>
    </location>
</feature>